<dbReference type="Proteomes" id="UP001218188">
    <property type="component" value="Unassembled WGS sequence"/>
</dbReference>
<proteinExistence type="predicted"/>
<dbReference type="EMBL" id="JARJCM010000078">
    <property type="protein sequence ID" value="KAJ7031864.1"/>
    <property type="molecule type" value="Genomic_DNA"/>
</dbReference>
<gene>
    <name evidence="1" type="ORF">C8F04DRAFT_1109310</name>
</gene>
<sequence>MMRRAFGAAASTRPTRTALPTRVPRCRDAHIPRRAAISVVFSVVSQKMNAPESYTHNTSQSEGFVPVPAASARLPSCTGSQSVYLSLGLSPVVSRFASLDPSGQAPVRTRSLVLAASPFLFSSRVGNGGDGYYIQYMHWAAQLGCFAFKRVAIGVDSGPSRTEGGGLDIAGTPRASGPSCERIPGQPDVTPLSFLLHTDMATDTSSTLLATSATYCLICTVQQATRRDMRTRLSLYDIDNVVSLCLVNVLHASGCHHRK</sequence>
<comment type="caution">
    <text evidence="1">The sequence shown here is derived from an EMBL/GenBank/DDBJ whole genome shotgun (WGS) entry which is preliminary data.</text>
</comment>
<feature type="non-terminal residue" evidence="1">
    <location>
        <position position="259"/>
    </location>
</feature>
<evidence type="ECO:0000313" key="2">
    <source>
        <dbReference type="Proteomes" id="UP001218188"/>
    </source>
</evidence>
<dbReference type="AlphaFoldDB" id="A0AAD6SPW2"/>
<protein>
    <submittedName>
        <fullName evidence="1">Uncharacterized protein</fullName>
    </submittedName>
</protein>
<keyword evidence="2" id="KW-1185">Reference proteome</keyword>
<name>A0AAD6SPW2_9AGAR</name>
<reference evidence="1" key="1">
    <citation type="submission" date="2023-03" db="EMBL/GenBank/DDBJ databases">
        <title>Massive genome expansion in bonnet fungi (Mycena s.s.) driven by repeated elements and novel gene families across ecological guilds.</title>
        <authorList>
            <consortium name="Lawrence Berkeley National Laboratory"/>
            <person name="Harder C.B."/>
            <person name="Miyauchi S."/>
            <person name="Viragh M."/>
            <person name="Kuo A."/>
            <person name="Thoen E."/>
            <person name="Andreopoulos B."/>
            <person name="Lu D."/>
            <person name="Skrede I."/>
            <person name="Drula E."/>
            <person name="Henrissat B."/>
            <person name="Morin E."/>
            <person name="Kohler A."/>
            <person name="Barry K."/>
            <person name="LaButti K."/>
            <person name="Morin E."/>
            <person name="Salamov A."/>
            <person name="Lipzen A."/>
            <person name="Mereny Z."/>
            <person name="Hegedus B."/>
            <person name="Baldrian P."/>
            <person name="Stursova M."/>
            <person name="Weitz H."/>
            <person name="Taylor A."/>
            <person name="Grigoriev I.V."/>
            <person name="Nagy L.G."/>
            <person name="Martin F."/>
            <person name="Kauserud H."/>
        </authorList>
    </citation>
    <scope>NUCLEOTIDE SEQUENCE</scope>
    <source>
        <strain evidence="1">CBHHK200</strain>
    </source>
</reference>
<accession>A0AAD6SPW2</accession>
<evidence type="ECO:0000313" key="1">
    <source>
        <dbReference type="EMBL" id="KAJ7031864.1"/>
    </source>
</evidence>
<organism evidence="1 2">
    <name type="scientific">Mycena alexandri</name>
    <dbReference type="NCBI Taxonomy" id="1745969"/>
    <lineage>
        <taxon>Eukaryota</taxon>
        <taxon>Fungi</taxon>
        <taxon>Dikarya</taxon>
        <taxon>Basidiomycota</taxon>
        <taxon>Agaricomycotina</taxon>
        <taxon>Agaricomycetes</taxon>
        <taxon>Agaricomycetidae</taxon>
        <taxon>Agaricales</taxon>
        <taxon>Marasmiineae</taxon>
        <taxon>Mycenaceae</taxon>
        <taxon>Mycena</taxon>
    </lineage>
</organism>